<accession>A0AAD8C280</accession>
<name>A0AAD8C280_BIOPF</name>
<reference evidence="1" key="2">
    <citation type="submission" date="2023-04" db="EMBL/GenBank/DDBJ databases">
        <authorList>
            <person name="Bu L."/>
            <person name="Lu L."/>
            <person name="Laidemitt M.R."/>
            <person name="Zhang S.M."/>
            <person name="Mutuku M."/>
            <person name="Mkoji G."/>
            <person name="Steinauer M."/>
            <person name="Loker E.S."/>
        </authorList>
    </citation>
    <scope>NUCLEOTIDE SEQUENCE</scope>
    <source>
        <strain evidence="1">KasaAsao</strain>
        <tissue evidence="1">Whole Snail</tissue>
    </source>
</reference>
<organism evidence="1 2">
    <name type="scientific">Biomphalaria pfeifferi</name>
    <name type="common">Bloodfluke planorb</name>
    <name type="synonym">Freshwater snail</name>
    <dbReference type="NCBI Taxonomy" id="112525"/>
    <lineage>
        <taxon>Eukaryota</taxon>
        <taxon>Metazoa</taxon>
        <taxon>Spiralia</taxon>
        <taxon>Lophotrochozoa</taxon>
        <taxon>Mollusca</taxon>
        <taxon>Gastropoda</taxon>
        <taxon>Heterobranchia</taxon>
        <taxon>Euthyneura</taxon>
        <taxon>Panpulmonata</taxon>
        <taxon>Hygrophila</taxon>
        <taxon>Lymnaeoidea</taxon>
        <taxon>Planorbidae</taxon>
        <taxon>Biomphalaria</taxon>
    </lineage>
</organism>
<evidence type="ECO:0000313" key="1">
    <source>
        <dbReference type="EMBL" id="KAK0065114.1"/>
    </source>
</evidence>
<dbReference type="EMBL" id="JASAOG010000015">
    <property type="protein sequence ID" value="KAK0065114.1"/>
    <property type="molecule type" value="Genomic_DNA"/>
</dbReference>
<dbReference type="Proteomes" id="UP001233172">
    <property type="component" value="Unassembled WGS sequence"/>
</dbReference>
<gene>
    <name evidence="1" type="ORF">Bpfe_005672</name>
</gene>
<keyword evidence="2" id="KW-1185">Reference proteome</keyword>
<dbReference type="Gene3D" id="2.60.120.260">
    <property type="entry name" value="Galactose-binding domain-like"/>
    <property type="match status" value="1"/>
</dbReference>
<feature type="non-terminal residue" evidence="1">
    <location>
        <position position="70"/>
    </location>
</feature>
<comment type="caution">
    <text evidence="1">The sequence shown here is derived from an EMBL/GenBank/DDBJ whole genome shotgun (WGS) entry which is preliminary data.</text>
</comment>
<proteinExistence type="predicted"/>
<evidence type="ECO:0000313" key="2">
    <source>
        <dbReference type="Proteomes" id="UP001233172"/>
    </source>
</evidence>
<dbReference type="InterPro" id="IPR008979">
    <property type="entry name" value="Galactose-bd-like_sf"/>
</dbReference>
<sequence>RHVALRQLAEQTNVHFENNFNCTASLAVDGYTKCNLIDGSTSQTDNDTNPSWNLTLDTPKVVNRFVIYSR</sequence>
<protein>
    <submittedName>
        <fullName evidence="1">Cell death abnormality protein 1</fullName>
    </submittedName>
</protein>
<reference evidence="1" key="1">
    <citation type="journal article" date="2023" name="PLoS Negl. Trop. Dis.">
        <title>A genome sequence for Biomphalaria pfeifferi, the major vector snail for the human-infecting parasite Schistosoma mansoni.</title>
        <authorList>
            <person name="Bu L."/>
            <person name="Lu L."/>
            <person name="Laidemitt M.R."/>
            <person name="Zhang S.M."/>
            <person name="Mutuku M."/>
            <person name="Mkoji G."/>
            <person name="Steinauer M."/>
            <person name="Loker E.S."/>
        </authorList>
    </citation>
    <scope>NUCLEOTIDE SEQUENCE</scope>
    <source>
        <strain evidence="1">KasaAsao</strain>
    </source>
</reference>
<feature type="non-terminal residue" evidence="1">
    <location>
        <position position="1"/>
    </location>
</feature>
<dbReference type="SUPFAM" id="SSF49785">
    <property type="entry name" value="Galactose-binding domain-like"/>
    <property type="match status" value="1"/>
</dbReference>
<dbReference type="AlphaFoldDB" id="A0AAD8C280"/>